<organism evidence="2">
    <name type="scientific">Heliothis virescens</name>
    <name type="common">Tobacco budworm moth</name>
    <dbReference type="NCBI Taxonomy" id="7102"/>
    <lineage>
        <taxon>Eukaryota</taxon>
        <taxon>Metazoa</taxon>
        <taxon>Ecdysozoa</taxon>
        <taxon>Arthropoda</taxon>
        <taxon>Hexapoda</taxon>
        <taxon>Insecta</taxon>
        <taxon>Pterygota</taxon>
        <taxon>Neoptera</taxon>
        <taxon>Endopterygota</taxon>
        <taxon>Lepidoptera</taxon>
        <taxon>Glossata</taxon>
        <taxon>Ditrysia</taxon>
        <taxon>Noctuoidea</taxon>
        <taxon>Noctuidae</taxon>
        <taxon>Heliothinae</taxon>
        <taxon>Heliothis</taxon>
    </lineage>
</organism>
<feature type="chain" id="PRO_5012856433" description="Peptidase M12B propeptide domain-containing protein" evidence="1">
    <location>
        <begin position="23"/>
        <end position="146"/>
    </location>
</feature>
<proteinExistence type="predicted"/>
<dbReference type="AlphaFoldDB" id="A0A2A4J244"/>
<protein>
    <recommendedName>
        <fullName evidence="3">Peptidase M12B propeptide domain-containing protein</fullName>
    </recommendedName>
</protein>
<evidence type="ECO:0000313" key="2">
    <source>
        <dbReference type="EMBL" id="PCG65806.1"/>
    </source>
</evidence>
<dbReference type="EMBL" id="NWSH01003798">
    <property type="protein sequence ID" value="PCG65806.1"/>
    <property type="molecule type" value="Genomic_DNA"/>
</dbReference>
<feature type="signal peptide" evidence="1">
    <location>
        <begin position="1"/>
        <end position="22"/>
    </location>
</feature>
<accession>A0A2A4J244</accession>
<sequence length="146" mass="16574">MSRHIVTVCMFCLLCAAHSCGSHIDIQNDGILTYDANINEADHLNIDLDEKRSSRYHQKLQKIRQGRHKREVKVDPDTYVQQIFRLYGDAGSMTMNLTGFNKMLVELDLHELVEGGQKSESTSRGMYQGVQTQDVKDDVVNVSIIC</sequence>
<keyword evidence="1" id="KW-0732">Signal</keyword>
<evidence type="ECO:0000256" key="1">
    <source>
        <dbReference type="SAM" id="SignalP"/>
    </source>
</evidence>
<reference evidence="2" key="1">
    <citation type="submission" date="2017-09" db="EMBL/GenBank/DDBJ databases">
        <title>Contemporary evolution of a Lepidopteran species, Heliothis virescens, in response to modern agricultural practices.</title>
        <authorList>
            <person name="Fritz M.L."/>
            <person name="Deyonke A.M."/>
            <person name="Papanicolaou A."/>
            <person name="Micinski S."/>
            <person name="Westbrook J."/>
            <person name="Gould F."/>
        </authorList>
    </citation>
    <scope>NUCLEOTIDE SEQUENCE [LARGE SCALE GENOMIC DNA]</scope>
    <source>
        <strain evidence="2">HvINT-</strain>
        <tissue evidence="2">Whole body</tissue>
    </source>
</reference>
<gene>
    <name evidence="2" type="ORF">B5V51_8608</name>
</gene>
<name>A0A2A4J244_HELVI</name>
<comment type="caution">
    <text evidence="2">The sequence shown here is derived from an EMBL/GenBank/DDBJ whole genome shotgun (WGS) entry which is preliminary data.</text>
</comment>
<evidence type="ECO:0008006" key="3">
    <source>
        <dbReference type="Google" id="ProtNLM"/>
    </source>
</evidence>